<evidence type="ECO:0000256" key="2">
    <source>
        <dbReference type="ARBA" id="ARBA00022833"/>
    </source>
</evidence>
<dbReference type="InterPro" id="IPR007219">
    <property type="entry name" value="XnlR_reg_dom"/>
</dbReference>
<evidence type="ECO:0000256" key="5">
    <source>
        <dbReference type="ARBA" id="ARBA00023163"/>
    </source>
</evidence>
<protein>
    <recommendedName>
        <fullName evidence="7">Xylanolytic transcriptional activator regulatory domain-containing protein</fullName>
    </recommendedName>
</protein>
<keyword evidence="6" id="KW-0539">Nucleus</keyword>
<dbReference type="SMART" id="SM00906">
    <property type="entry name" value="Fungal_trans"/>
    <property type="match status" value="1"/>
</dbReference>
<comment type="caution">
    <text evidence="8">The sequence shown here is derived from an EMBL/GenBank/DDBJ whole genome shotgun (WGS) entry which is preliminary data.</text>
</comment>
<proteinExistence type="predicted"/>
<evidence type="ECO:0000313" key="8">
    <source>
        <dbReference type="EMBL" id="KAJ5352520.1"/>
    </source>
</evidence>
<dbReference type="InterPro" id="IPR051615">
    <property type="entry name" value="Transcr_Regulatory_Elem"/>
</dbReference>
<keyword evidence="3" id="KW-0805">Transcription regulation</keyword>
<organism evidence="8 9">
    <name type="scientific">Penicillium brevicompactum</name>
    <dbReference type="NCBI Taxonomy" id="5074"/>
    <lineage>
        <taxon>Eukaryota</taxon>
        <taxon>Fungi</taxon>
        <taxon>Dikarya</taxon>
        <taxon>Ascomycota</taxon>
        <taxon>Pezizomycotina</taxon>
        <taxon>Eurotiomycetes</taxon>
        <taxon>Eurotiomycetidae</taxon>
        <taxon>Eurotiales</taxon>
        <taxon>Aspergillaceae</taxon>
        <taxon>Penicillium</taxon>
    </lineage>
</organism>
<name>A0A9W9R2M7_PENBR</name>
<keyword evidence="2" id="KW-0862">Zinc</keyword>
<gene>
    <name evidence="8" type="ORF">N7452_001494</name>
</gene>
<accession>A0A9W9R2M7</accession>
<evidence type="ECO:0000256" key="6">
    <source>
        <dbReference type="ARBA" id="ARBA00023242"/>
    </source>
</evidence>
<evidence type="ECO:0000256" key="1">
    <source>
        <dbReference type="ARBA" id="ARBA00022723"/>
    </source>
</evidence>
<evidence type="ECO:0000256" key="4">
    <source>
        <dbReference type="ARBA" id="ARBA00023125"/>
    </source>
</evidence>
<sequence>MGQDIGFHRDPTNWVSQDQSITTLQDIEIRRRIYWGCYVVDKFMSLYLGRPVSLSSNDAAVQPSEPLPDFSVNHKWFGLCDLAITHSTNAQSEGPQLVNTLKHTVKLGDIFQEIMTKVFSHRSSSGDLNSFYRLSEMNIHLNRWLHELPEPLQWSQWSAQEKQLQHHIITLQNQHGMVKSPLIMVYALVTTSIALTKLSWNSSLTPQLSFLLKALEECSRVYRIAGEAHSNLRQSLVIVQNGAVRSNGHYISSSNLLPETLATRETAESAGENGVSDSDFQRAPATIFDTGNRDEQPSLSINDSMGDLNWEEITLDMFQMDGDFRGWFSLGSSV</sequence>
<dbReference type="GO" id="GO:0008270">
    <property type="term" value="F:zinc ion binding"/>
    <property type="evidence" value="ECO:0007669"/>
    <property type="project" value="InterPro"/>
</dbReference>
<keyword evidence="4" id="KW-0238">DNA-binding</keyword>
<evidence type="ECO:0000256" key="3">
    <source>
        <dbReference type="ARBA" id="ARBA00023015"/>
    </source>
</evidence>
<reference evidence="8" key="1">
    <citation type="submission" date="2022-12" db="EMBL/GenBank/DDBJ databases">
        <authorList>
            <person name="Petersen C."/>
        </authorList>
    </citation>
    <scope>NUCLEOTIDE SEQUENCE</scope>
    <source>
        <strain evidence="8">IBT 35673</strain>
    </source>
</reference>
<dbReference type="GO" id="GO:0003677">
    <property type="term" value="F:DNA binding"/>
    <property type="evidence" value="ECO:0007669"/>
    <property type="project" value="UniProtKB-KW"/>
</dbReference>
<dbReference type="EMBL" id="JAPZBQ010000001">
    <property type="protein sequence ID" value="KAJ5352520.1"/>
    <property type="molecule type" value="Genomic_DNA"/>
</dbReference>
<reference evidence="8" key="2">
    <citation type="journal article" date="2023" name="IMA Fungus">
        <title>Comparative genomic study of the Penicillium genus elucidates a diverse pangenome and 15 lateral gene transfer events.</title>
        <authorList>
            <person name="Petersen C."/>
            <person name="Sorensen T."/>
            <person name="Nielsen M.R."/>
            <person name="Sondergaard T.E."/>
            <person name="Sorensen J.L."/>
            <person name="Fitzpatrick D.A."/>
            <person name="Frisvad J.C."/>
            <person name="Nielsen K.L."/>
        </authorList>
    </citation>
    <scope>NUCLEOTIDE SEQUENCE</scope>
    <source>
        <strain evidence="8">IBT 35673</strain>
    </source>
</reference>
<dbReference type="CDD" id="cd12148">
    <property type="entry name" value="fungal_TF_MHR"/>
    <property type="match status" value="1"/>
</dbReference>
<dbReference type="PANTHER" id="PTHR31313:SF81">
    <property type="entry name" value="TY1 ENHANCER ACTIVATOR"/>
    <property type="match status" value="1"/>
</dbReference>
<keyword evidence="5" id="KW-0804">Transcription</keyword>
<evidence type="ECO:0000313" key="9">
    <source>
        <dbReference type="Proteomes" id="UP001147695"/>
    </source>
</evidence>
<keyword evidence="1" id="KW-0479">Metal-binding</keyword>
<dbReference type="Pfam" id="PF04082">
    <property type="entry name" value="Fungal_trans"/>
    <property type="match status" value="1"/>
</dbReference>
<dbReference type="AlphaFoldDB" id="A0A9W9R2M7"/>
<evidence type="ECO:0000259" key="7">
    <source>
        <dbReference type="SMART" id="SM00906"/>
    </source>
</evidence>
<dbReference type="GO" id="GO:0006351">
    <property type="term" value="P:DNA-templated transcription"/>
    <property type="evidence" value="ECO:0007669"/>
    <property type="project" value="InterPro"/>
</dbReference>
<feature type="domain" description="Xylanolytic transcriptional activator regulatory" evidence="7">
    <location>
        <begin position="13"/>
        <end position="70"/>
    </location>
</feature>
<dbReference type="PANTHER" id="PTHR31313">
    <property type="entry name" value="TY1 ENHANCER ACTIVATOR"/>
    <property type="match status" value="1"/>
</dbReference>
<dbReference type="Proteomes" id="UP001147695">
    <property type="component" value="Unassembled WGS sequence"/>
</dbReference>